<dbReference type="GO" id="GO:0005886">
    <property type="term" value="C:plasma membrane"/>
    <property type="evidence" value="ECO:0007669"/>
    <property type="project" value="UniProtKB-SubCell"/>
</dbReference>
<dbReference type="Pfam" id="PF07690">
    <property type="entry name" value="MFS_1"/>
    <property type="match status" value="1"/>
</dbReference>
<keyword evidence="2" id="KW-1003">Cell membrane</keyword>
<dbReference type="PROSITE" id="PS50850">
    <property type="entry name" value="MFS"/>
    <property type="match status" value="1"/>
</dbReference>
<dbReference type="InterPro" id="IPR020846">
    <property type="entry name" value="MFS_dom"/>
</dbReference>
<dbReference type="InterPro" id="IPR011701">
    <property type="entry name" value="MFS"/>
</dbReference>
<feature type="region of interest" description="Disordered" evidence="6">
    <location>
        <begin position="397"/>
        <end position="417"/>
    </location>
</feature>
<feature type="transmembrane region" description="Helical" evidence="7">
    <location>
        <begin position="366"/>
        <end position="386"/>
    </location>
</feature>
<keyword evidence="4 7" id="KW-1133">Transmembrane helix</keyword>
<dbReference type="CDD" id="cd06173">
    <property type="entry name" value="MFS_MefA_like"/>
    <property type="match status" value="1"/>
</dbReference>
<gene>
    <name evidence="9" type="ORF">Rhe02_98450</name>
</gene>
<comment type="caution">
    <text evidence="9">The sequence shown here is derived from an EMBL/GenBank/DDBJ whole genome shotgun (WGS) entry which is preliminary data.</text>
</comment>
<evidence type="ECO:0000313" key="10">
    <source>
        <dbReference type="Proteomes" id="UP000612899"/>
    </source>
</evidence>
<keyword evidence="10" id="KW-1185">Reference proteome</keyword>
<feature type="compositionally biased region" description="Basic and acidic residues" evidence="6">
    <location>
        <begin position="397"/>
        <end position="406"/>
    </location>
</feature>
<evidence type="ECO:0000313" key="9">
    <source>
        <dbReference type="EMBL" id="GIH11778.1"/>
    </source>
</evidence>
<protein>
    <submittedName>
        <fullName evidence="9">MFS transporter</fullName>
    </submittedName>
</protein>
<feature type="transmembrane region" description="Helical" evidence="7">
    <location>
        <begin position="338"/>
        <end position="360"/>
    </location>
</feature>
<evidence type="ECO:0000256" key="6">
    <source>
        <dbReference type="SAM" id="MobiDB-lite"/>
    </source>
</evidence>
<feature type="transmembrane region" description="Helical" evidence="7">
    <location>
        <begin position="279"/>
        <end position="297"/>
    </location>
</feature>
<dbReference type="InterPro" id="IPR036259">
    <property type="entry name" value="MFS_trans_sf"/>
</dbReference>
<evidence type="ECO:0000256" key="2">
    <source>
        <dbReference type="ARBA" id="ARBA00022475"/>
    </source>
</evidence>
<organism evidence="9 10">
    <name type="scientific">Rhizocola hellebori</name>
    <dbReference type="NCBI Taxonomy" id="1392758"/>
    <lineage>
        <taxon>Bacteria</taxon>
        <taxon>Bacillati</taxon>
        <taxon>Actinomycetota</taxon>
        <taxon>Actinomycetes</taxon>
        <taxon>Micromonosporales</taxon>
        <taxon>Micromonosporaceae</taxon>
        <taxon>Rhizocola</taxon>
    </lineage>
</organism>
<evidence type="ECO:0000256" key="3">
    <source>
        <dbReference type="ARBA" id="ARBA00022692"/>
    </source>
</evidence>
<evidence type="ECO:0000256" key="5">
    <source>
        <dbReference type="ARBA" id="ARBA00023136"/>
    </source>
</evidence>
<feature type="transmembrane region" description="Helical" evidence="7">
    <location>
        <begin position="73"/>
        <end position="93"/>
    </location>
</feature>
<feature type="transmembrane region" description="Helical" evidence="7">
    <location>
        <begin position="166"/>
        <end position="186"/>
    </location>
</feature>
<feature type="transmembrane region" description="Helical" evidence="7">
    <location>
        <begin position="303"/>
        <end position="326"/>
    </location>
</feature>
<dbReference type="PANTHER" id="PTHR23513:SF6">
    <property type="entry name" value="MAJOR FACILITATOR SUPERFAMILY ASSOCIATED DOMAIN-CONTAINING PROTEIN"/>
    <property type="match status" value="1"/>
</dbReference>
<dbReference type="RefSeq" id="WP_203915499.1">
    <property type="nucleotide sequence ID" value="NZ_BONY01000168.1"/>
</dbReference>
<feature type="transmembrane region" description="Helical" evidence="7">
    <location>
        <begin position="12"/>
        <end position="35"/>
    </location>
</feature>
<name>A0A8J3QIZ6_9ACTN</name>
<feature type="transmembrane region" description="Helical" evidence="7">
    <location>
        <begin position="47"/>
        <end position="66"/>
    </location>
</feature>
<comment type="subcellular location">
    <subcellularLocation>
        <location evidence="1">Cell membrane</location>
        <topology evidence="1">Multi-pass membrane protein</topology>
    </subcellularLocation>
</comment>
<dbReference type="PANTHER" id="PTHR23513">
    <property type="entry name" value="INTEGRAL MEMBRANE EFFLUX PROTEIN-RELATED"/>
    <property type="match status" value="1"/>
</dbReference>
<feature type="transmembrane region" description="Helical" evidence="7">
    <location>
        <begin position="218"/>
        <end position="237"/>
    </location>
</feature>
<evidence type="ECO:0000259" key="8">
    <source>
        <dbReference type="PROSITE" id="PS50850"/>
    </source>
</evidence>
<sequence>MRNVLRRQDFRRLFAGLFFSMTSESVLLLALAIWVKDLTGSDGMAGAAILAVVAPMVFAPLIGFVVDRFRRKPFLVTVLLMSVVLLVPLLLINGRDDVWILYAVAMGYGLSMISVSAALNGLIKEVMPEELLSEANGALQTVKQGLRLVAPLAGAGLYAATKGWGLAVAGMIGFLLAALIISSLRVREEMPPRSEMHWVAEVGAGVKHLFTTPGLRRALIGVSAAIIVFGFGEPVFFALVDQGLHREPTFLAVLVCLQGVGGLLGGLTAARLVRRVGELGALGIGVALLIPMLVTSLTPRVWLALPCMVLGGFGLPYAIVGLMTLLQRETPQEMMGRVSAAMDALISAPQALAIAFGALLVELIDFRVLFAAMAALAVVAATYLWLGRHLSLPSERVEPVQDEPVRDGAAVGQPESV</sequence>
<dbReference type="Gene3D" id="1.20.1250.20">
    <property type="entry name" value="MFS general substrate transporter like domains"/>
    <property type="match status" value="1"/>
</dbReference>
<dbReference type="EMBL" id="BONY01000168">
    <property type="protein sequence ID" value="GIH11778.1"/>
    <property type="molecule type" value="Genomic_DNA"/>
</dbReference>
<feature type="transmembrane region" description="Helical" evidence="7">
    <location>
        <begin position="249"/>
        <end position="267"/>
    </location>
</feature>
<reference evidence="9" key="1">
    <citation type="submission" date="2021-01" db="EMBL/GenBank/DDBJ databases">
        <title>Whole genome shotgun sequence of Rhizocola hellebori NBRC 109834.</title>
        <authorList>
            <person name="Komaki H."/>
            <person name="Tamura T."/>
        </authorList>
    </citation>
    <scope>NUCLEOTIDE SEQUENCE</scope>
    <source>
        <strain evidence="9">NBRC 109834</strain>
    </source>
</reference>
<evidence type="ECO:0000256" key="4">
    <source>
        <dbReference type="ARBA" id="ARBA00022989"/>
    </source>
</evidence>
<keyword evidence="3 7" id="KW-0812">Transmembrane</keyword>
<feature type="domain" description="Major facilitator superfamily (MFS) profile" evidence="8">
    <location>
        <begin position="1"/>
        <end position="185"/>
    </location>
</feature>
<keyword evidence="5 7" id="KW-0472">Membrane</keyword>
<proteinExistence type="predicted"/>
<evidence type="ECO:0000256" key="1">
    <source>
        <dbReference type="ARBA" id="ARBA00004651"/>
    </source>
</evidence>
<dbReference type="GO" id="GO:0022857">
    <property type="term" value="F:transmembrane transporter activity"/>
    <property type="evidence" value="ECO:0007669"/>
    <property type="project" value="InterPro"/>
</dbReference>
<dbReference type="AlphaFoldDB" id="A0A8J3QIZ6"/>
<dbReference type="Proteomes" id="UP000612899">
    <property type="component" value="Unassembled WGS sequence"/>
</dbReference>
<accession>A0A8J3QIZ6</accession>
<dbReference type="SUPFAM" id="SSF103473">
    <property type="entry name" value="MFS general substrate transporter"/>
    <property type="match status" value="1"/>
</dbReference>
<evidence type="ECO:0000256" key="7">
    <source>
        <dbReference type="SAM" id="Phobius"/>
    </source>
</evidence>